<evidence type="ECO:0000313" key="1">
    <source>
        <dbReference type="EMBL" id="CAB0003637.1"/>
    </source>
</evidence>
<keyword evidence="2" id="KW-1185">Reference proteome</keyword>
<accession>A0A6H5GK75</accession>
<gene>
    <name evidence="1" type="ORF">NTEN_LOCUS9147</name>
</gene>
<dbReference type="Proteomes" id="UP000479000">
    <property type="component" value="Unassembled WGS sequence"/>
</dbReference>
<protein>
    <submittedName>
        <fullName evidence="1">Uncharacterized protein</fullName>
    </submittedName>
</protein>
<reference evidence="1 2" key="1">
    <citation type="submission" date="2020-02" db="EMBL/GenBank/DDBJ databases">
        <authorList>
            <person name="Ferguson B K."/>
        </authorList>
    </citation>
    <scope>NUCLEOTIDE SEQUENCE [LARGE SCALE GENOMIC DNA]</scope>
</reference>
<proteinExistence type="predicted"/>
<dbReference type="EMBL" id="CADCXU010013540">
    <property type="protein sequence ID" value="CAB0003637.1"/>
    <property type="molecule type" value="Genomic_DNA"/>
</dbReference>
<organism evidence="1 2">
    <name type="scientific">Nesidiocoris tenuis</name>
    <dbReference type="NCBI Taxonomy" id="355587"/>
    <lineage>
        <taxon>Eukaryota</taxon>
        <taxon>Metazoa</taxon>
        <taxon>Ecdysozoa</taxon>
        <taxon>Arthropoda</taxon>
        <taxon>Hexapoda</taxon>
        <taxon>Insecta</taxon>
        <taxon>Pterygota</taxon>
        <taxon>Neoptera</taxon>
        <taxon>Paraneoptera</taxon>
        <taxon>Hemiptera</taxon>
        <taxon>Heteroptera</taxon>
        <taxon>Panheteroptera</taxon>
        <taxon>Cimicomorpha</taxon>
        <taxon>Miridae</taxon>
        <taxon>Dicyphina</taxon>
        <taxon>Nesidiocoris</taxon>
    </lineage>
</organism>
<sequence>MEIRRRTRETSAMRRNRFPTEFRGNRLKAGEKPNGQWRTRFSMKLYPSGISVDEVKIFEK</sequence>
<name>A0A6H5GK75_9HEMI</name>
<evidence type="ECO:0000313" key="2">
    <source>
        <dbReference type="Proteomes" id="UP000479000"/>
    </source>
</evidence>
<dbReference type="AlphaFoldDB" id="A0A6H5GK75"/>